<protein>
    <submittedName>
        <fullName evidence="2">Uncharacterized protein</fullName>
    </submittedName>
</protein>
<dbReference type="AlphaFoldDB" id="A0A0P6XQZ1"/>
<organism evidence="2 3">
    <name type="scientific">Ornatilinea apprima</name>
    <dbReference type="NCBI Taxonomy" id="1134406"/>
    <lineage>
        <taxon>Bacteria</taxon>
        <taxon>Bacillati</taxon>
        <taxon>Chloroflexota</taxon>
        <taxon>Anaerolineae</taxon>
        <taxon>Anaerolineales</taxon>
        <taxon>Anaerolineaceae</taxon>
        <taxon>Ornatilinea</taxon>
    </lineage>
</organism>
<keyword evidence="1" id="KW-0732">Signal</keyword>
<dbReference type="RefSeq" id="WP_075062625.1">
    <property type="nucleotide sequence ID" value="NZ_LGCL01000022.1"/>
</dbReference>
<feature type="chain" id="PRO_5006133181" evidence="1">
    <location>
        <begin position="28"/>
        <end position="249"/>
    </location>
</feature>
<keyword evidence="3" id="KW-1185">Reference proteome</keyword>
<name>A0A0P6XQZ1_9CHLR</name>
<dbReference type="Proteomes" id="UP000050417">
    <property type="component" value="Unassembled WGS sequence"/>
</dbReference>
<evidence type="ECO:0000313" key="3">
    <source>
        <dbReference type="Proteomes" id="UP000050417"/>
    </source>
</evidence>
<gene>
    <name evidence="2" type="ORF">ADN00_08825</name>
</gene>
<accession>A0A0P6XQZ1</accession>
<proteinExistence type="predicted"/>
<dbReference type="STRING" id="1134406.ADN00_08825"/>
<dbReference type="PROSITE" id="PS51257">
    <property type="entry name" value="PROKAR_LIPOPROTEIN"/>
    <property type="match status" value="1"/>
</dbReference>
<reference evidence="2 3" key="1">
    <citation type="submission" date="2015-07" db="EMBL/GenBank/DDBJ databases">
        <title>Genome sequence of Ornatilinea apprima DSM 23815.</title>
        <authorList>
            <person name="Hemp J."/>
            <person name="Ward L.M."/>
            <person name="Pace L.A."/>
            <person name="Fischer W.W."/>
        </authorList>
    </citation>
    <scope>NUCLEOTIDE SEQUENCE [LARGE SCALE GENOMIC DNA]</scope>
    <source>
        <strain evidence="2 3">P3M-1</strain>
    </source>
</reference>
<evidence type="ECO:0000313" key="2">
    <source>
        <dbReference type="EMBL" id="KPL77678.1"/>
    </source>
</evidence>
<dbReference type="OrthoDB" id="9761532at2"/>
<evidence type="ECO:0000256" key="1">
    <source>
        <dbReference type="SAM" id="SignalP"/>
    </source>
</evidence>
<comment type="caution">
    <text evidence="2">The sequence shown here is derived from an EMBL/GenBank/DDBJ whole genome shotgun (WGS) entry which is preliminary data.</text>
</comment>
<dbReference type="EMBL" id="LGCL01000022">
    <property type="protein sequence ID" value="KPL77678.1"/>
    <property type="molecule type" value="Genomic_DNA"/>
</dbReference>
<feature type="signal peptide" evidence="1">
    <location>
        <begin position="1"/>
        <end position="27"/>
    </location>
</feature>
<sequence length="249" mass="27444">MNPLRARRWWLAAAAGLMLACQLPLLGASLPEVIEHPAPDLRVDFSPFEAAGCQKDDSGWIRCPQGSPLDKLGCATLQPASDLLGGLQPADPIAVCVVRQPDEMDDETFEQQESVYRVGGLFPVLYRYVIWRDGGFILLANQQAVQQAFAPIESPQEALSYALALTNLDADYDLQASRGMRYFTDTLEETHVQETSGGYAMNLFRYQFLGCGPHPTYQVIVTVGRDGSISQGEPVKWFENPEEDGLCAD</sequence>